<dbReference type="InterPro" id="IPR025714">
    <property type="entry name" value="Methyltranfer_dom"/>
</dbReference>
<dbReference type="Pfam" id="PF13847">
    <property type="entry name" value="Methyltransf_31"/>
    <property type="match status" value="1"/>
</dbReference>
<organism evidence="2 3">
    <name type="scientific">Candidatus Vogelbacteria bacterium RIFOXYD1_FULL_46_19</name>
    <dbReference type="NCBI Taxonomy" id="1802439"/>
    <lineage>
        <taxon>Bacteria</taxon>
        <taxon>Candidatus Vogeliibacteriota</taxon>
    </lineage>
</organism>
<feature type="domain" description="Methyltransferase" evidence="1">
    <location>
        <begin position="17"/>
        <end position="151"/>
    </location>
</feature>
<dbReference type="SUPFAM" id="SSF53335">
    <property type="entry name" value="S-adenosyl-L-methionine-dependent methyltransferases"/>
    <property type="match status" value="1"/>
</dbReference>
<name>A0A1G2QHK4_9BACT</name>
<evidence type="ECO:0000313" key="3">
    <source>
        <dbReference type="Proteomes" id="UP000177838"/>
    </source>
</evidence>
<dbReference type="CDD" id="cd02440">
    <property type="entry name" value="AdoMet_MTases"/>
    <property type="match status" value="1"/>
</dbReference>
<reference evidence="2 3" key="1">
    <citation type="journal article" date="2016" name="Nat. Commun.">
        <title>Thousands of microbial genomes shed light on interconnected biogeochemical processes in an aquifer system.</title>
        <authorList>
            <person name="Anantharaman K."/>
            <person name="Brown C.T."/>
            <person name="Hug L.A."/>
            <person name="Sharon I."/>
            <person name="Castelle C.J."/>
            <person name="Probst A.J."/>
            <person name="Thomas B.C."/>
            <person name="Singh A."/>
            <person name="Wilkins M.J."/>
            <person name="Karaoz U."/>
            <person name="Brodie E.L."/>
            <person name="Williams K.H."/>
            <person name="Hubbard S.S."/>
            <person name="Banfield J.F."/>
        </authorList>
    </citation>
    <scope>NUCLEOTIDE SEQUENCE [LARGE SCALE GENOMIC DNA]</scope>
</reference>
<accession>A0A1G2QHK4</accession>
<dbReference type="InterPro" id="IPR029063">
    <property type="entry name" value="SAM-dependent_MTases_sf"/>
</dbReference>
<dbReference type="AlphaFoldDB" id="A0A1G2QHK4"/>
<dbReference type="EMBL" id="MHTK01000004">
    <property type="protein sequence ID" value="OHA59898.1"/>
    <property type="molecule type" value="Genomic_DNA"/>
</dbReference>
<sequence length="175" mass="18648">MFANPRQNLKYLNLLPGHKVADLGAGGGDYTLAAAEAVGPTGRVFAVEVQKELLDRLRGQAQTAGLGNVDIIWGDIEVPGGVKLADQSVDAVIISNILFQVDSQFGLAREAKRILVPKGQALVVDWQDSYGGLGPLVDQVFDQVKATEVMTKAGLTLTNTFDAGDHHYGLVFSNT</sequence>
<proteinExistence type="predicted"/>
<dbReference type="Gene3D" id="3.40.50.150">
    <property type="entry name" value="Vaccinia Virus protein VP39"/>
    <property type="match status" value="1"/>
</dbReference>
<evidence type="ECO:0000259" key="1">
    <source>
        <dbReference type="Pfam" id="PF13847"/>
    </source>
</evidence>
<dbReference type="STRING" id="1802439.A2589_02555"/>
<evidence type="ECO:0000313" key="2">
    <source>
        <dbReference type="EMBL" id="OHA59898.1"/>
    </source>
</evidence>
<gene>
    <name evidence="2" type="ORF">A2589_02555</name>
</gene>
<comment type="caution">
    <text evidence="2">The sequence shown here is derived from an EMBL/GenBank/DDBJ whole genome shotgun (WGS) entry which is preliminary data.</text>
</comment>
<protein>
    <recommendedName>
        <fullName evidence="1">Methyltransferase domain-containing protein</fullName>
    </recommendedName>
</protein>
<dbReference type="Proteomes" id="UP000177838">
    <property type="component" value="Unassembled WGS sequence"/>
</dbReference>